<evidence type="ECO:0000256" key="4">
    <source>
        <dbReference type="ARBA" id="ARBA00022989"/>
    </source>
</evidence>
<feature type="transmembrane region" description="Helical" evidence="6">
    <location>
        <begin position="6"/>
        <end position="29"/>
    </location>
</feature>
<protein>
    <submittedName>
        <fullName evidence="7">Uncharacterized membrane protein YheB, UPF0754 family</fullName>
    </submittedName>
</protein>
<dbReference type="Proteomes" id="UP000184038">
    <property type="component" value="Unassembled WGS sequence"/>
</dbReference>
<evidence type="ECO:0000256" key="6">
    <source>
        <dbReference type="SAM" id="Phobius"/>
    </source>
</evidence>
<evidence type="ECO:0000256" key="2">
    <source>
        <dbReference type="ARBA" id="ARBA00008053"/>
    </source>
</evidence>
<dbReference type="PANTHER" id="PTHR35791:SF1">
    <property type="entry name" value="UPF0754 MEMBRANE PROTEIN YHEB"/>
    <property type="match status" value="1"/>
</dbReference>
<comment type="subcellular location">
    <subcellularLocation>
        <location evidence="1">Endomembrane system</location>
    </subcellularLocation>
</comment>
<dbReference type="GO" id="GO:0012505">
    <property type="term" value="C:endomembrane system"/>
    <property type="evidence" value="ECO:0007669"/>
    <property type="project" value="UniProtKB-SubCell"/>
</dbReference>
<dbReference type="Pfam" id="PF04286">
    <property type="entry name" value="DUF445"/>
    <property type="match status" value="1"/>
</dbReference>
<evidence type="ECO:0000256" key="3">
    <source>
        <dbReference type="ARBA" id="ARBA00022692"/>
    </source>
</evidence>
<dbReference type="STRING" id="1120996.SAMN02746066_01055"/>
<accession>A0A1M7GQT5</accession>
<keyword evidence="5 6" id="KW-0472">Membrane</keyword>
<name>A0A1M7GQT5_9FIRM</name>
<keyword evidence="3 6" id="KW-0812">Transmembrane</keyword>
<organism evidence="7 8">
    <name type="scientific">Anaerosporobacter mobilis DSM 15930</name>
    <dbReference type="NCBI Taxonomy" id="1120996"/>
    <lineage>
        <taxon>Bacteria</taxon>
        <taxon>Bacillati</taxon>
        <taxon>Bacillota</taxon>
        <taxon>Clostridia</taxon>
        <taxon>Lachnospirales</taxon>
        <taxon>Lachnospiraceae</taxon>
        <taxon>Anaerosporobacter</taxon>
    </lineage>
</organism>
<dbReference type="OrthoDB" id="9787430at2"/>
<evidence type="ECO:0000256" key="1">
    <source>
        <dbReference type="ARBA" id="ARBA00004308"/>
    </source>
</evidence>
<dbReference type="EMBL" id="FRCP01000007">
    <property type="protein sequence ID" value="SHM18518.1"/>
    <property type="molecule type" value="Genomic_DNA"/>
</dbReference>
<reference evidence="7 8" key="1">
    <citation type="submission" date="2016-11" db="EMBL/GenBank/DDBJ databases">
        <authorList>
            <person name="Jaros S."/>
            <person name="Januszkiewicz K."/>
            <person name="Wedrychowicz H."/>
        </authorList>
    </citation>
    <scope>NUCLEOTIDE SEQUENCE [LARGE SCALE GENOMIC DNA]</scope>
    <source>
        <strain evidence="7 8">DSM 15930</strain>
    </source>
</reference>
<gene>
    <name evidence="7" type="ORF">SAMN02746066_01055</name>
</gene>
<dbReference type="RefSeq" id="WP_073284105.1">
    <property type="nucleotide sequence ID" value="NZ_FRCP01000007.1"/>
</dbReference>
<dbReference type="PANTHER" id="PTHR35791">
    <property type="entry name" value="UPF0754 MEMBRANE PROTEIN YHEB"/>
    <property type="match status" value="1"/>
</dbReference>
<evidence type="ECO:0000256" key="5">
    <source>
        <dbReference type="ARBA" id="ARBA00023136"/>
    </source>
</evidence>
<evidence type="ECO:0000313" key="7">
    <source>
        <dbReference type="EMBL" id="SHM18518.1"/>
    </source>
</evidence>
<proteinExistence type="inferred from homology"/>
<dbReference type="InterPro" id="IPR007383">
    <property type="entry name" value="DUF445"/>
</dbReference>
<comment type="similarity">
    <text evidence="2">Belongs to the UPF0754 family.</text>
</comment>
<evidence type="ECO:0000313" key="8">
    <source>
        <dbReference type="Proteomes" id="UP000184038"/>
    </source>
</evidence>
<dbReference type="AlphaFoldDB" id="A0A1M7GQT5"/>
<feature type="transmembrane region" description="Helical" evidence="6">
    <location>
        <begin position="273"/>
        <end position="293"/>
    </location>
</feature>
<sequence>MEIINVLAGPIIGGVIGYFTNYIAVKMLFRPLKPIRIGKYTLPFTPGIIPKRKPELAHALGQAVGNALLSKDELTKVLTSDRMRRTITDGIVKGVNDTLIERNIEEIGLSVFGQDSYEDKKDLLIEGVTGKITTGFLSMNVGNIIATEGAAALKQKGGMLAMFINEDLIASLATPIGNKVDSYVRDGGKDKIREYISNEIDTMETKSINSIIGGIDTTKVESIINQLYNSMIEEHVSDIVDTFDIQGIVEEKINNMAVRELEDLIMSVMKNELGMIVNLGAIIGFVLGLFNLFF</sequence>
<keyword evidence="4 6" id="KW-1133">Transmembrane helix</keyword>
<keyword evidence="8" id="KW-1185">Reference proteome</keyword>